<dbReference type="EMBL" id="LAZR01064321">
    <property type="protein sequence ID" value="KKK57745.1"/>
    <property type="molecule type" value="Genomic_DNA"/>
</dbReference>
<keyword evidence="1" id="KW-1133">Transmembrane helix</keyword>
<dbReference type="AlphaFoldDB" id="A0A0F8X9S2"/>
<sequence length="88" mass="9538">MGDCKLNGGNEEMKSGTRLGFRFLGLVTLTASNIWLGQGSSWGMGIEYSTASYLFLIISVVVMALMILDYVVISGNESKEGEMIKSGY</sequence>
<comment type="caution">
    <text evidence="2">The sequence shown here is derived from an EMBL/GenBank/DDBJ whole genome shotgun (WGS) entry which is preliminary data.</text>
</comment>
<name>A0A0F8X9S2_9ZZZZ</name>
<feature type="transmembrane region" description="Helical" evidence="1">
    <location>
        <begin position="21"/>
        <end position="38"/>
    </location>
</feature>
<accession>A0A0F8X9S2</accession>
<organism evidence="2">
    <name type="scientific">marine sediment metagenome</name>
    <dbReference type="NCBI Taxonomy" id="412755"/>
    <lineage>
        <taxon>unclassified sequences</taxon>
        <taxon>metagenomes</taxon>
        <taxon>ecological metagenomes</taxon>
    </lineage>
</organism>
<feature type="transmembrane region" description="Helical" evidence="1">
    <location>
        <begin position="50"/>
        <end position="73"/>
    </location>
</feature>
<protein>
    <submittedName>
        <fullName evidence="2">Uncharacterized protein</fullName>
    </submittedName>
</protein>
<keyword evidence="1" id="KW-0472">Membrane</keyword>
<evidence type="ECO:0000313" key="2">
    <source>
        <dbReference type="EMBL" id="KKK57745.1"/>
    </source>
</evidence>
<gene>
    <name evidence="2" type="ORF">LCGC14_3051370</name>
</gene>
<evidence type="ECO:0000256" key="1">
    <source>
        <dbReference type="SAM" id="Phobius"/>
    </source>
</evidence>
<reference evidence="2" key="1">
    <citation type="journal article" date="2015" name="Nature">
        <title>Complex archaea that bridge the gap between prokaryotes and eukaryotes.</title>
        <authorList>
            <person name="Spang A."/>
            <person name="Saw J.H."/>
            <person name="Jorgensen S.L."/>
            <person name="Zaremba-Niedzwiedzka K."/>
            <person name="Martijn J."/>
            <person name="Lind A.E."/>
            <person name="van Eijk R."/>
            <person name="Schleper C."/>
            <person name="Guy L."/>
            <person name="Ettema T.J."/>
        </authorList>
    </citation>
    <scope>NUCLEOTIDE SEQUENCE</scope>
</reference>
<proteinExistence type="predicted"/>
<keyword evidence="1" id="KW-0812">Transmembrane</keyword>